<evidence type="ECO:0000313" key="1">
    <source>
        <dbReference type="EMBL" id="BES96970.1"/>
    </source>
</evidence>
<reference evidence="1 2" key="1">
    <citation type="submission" date="2023-09" db="EMBL/GenBank/DDBJ databases">
        <title>Nesidiocoris tenuis whole genome shotgun sequence.</title>
        <authorList>
            <person name="Shibata T."/>
            <person name="Shimoda M."/>
            <person name="Kobayashi T."/>
            <person name="Uehara T."/>
        </authorList>
    </citation>
    <scope>NUCLEOTIDE SEQUENCE [LARGE SCALE GENOMIC DNA]</scope>
    <source>
        <strain evidence="1 2">Japan</strain>
    </source>
</reference>
<dbReference type="EMBL" id="AP028915">
    <property type="protein sequence ID" value="BES96970.1"/>
    <property type="molecule type" value="Genomic_DNA"/>
</dbReference>
<dbReference type="Proteomes" id="UP001307889">
    <property type="component" value="Chromosome 7"/>
</dbReference>
<proteinExistence type="predicted"/>
<keyword evidence="2" id="KW-1185">Reference proteome</keyword>
<evidence type="ECO:0000313" key="2">
    <source>
        <dbReference type="Proteomes" id="UP001307889"/>
    </source>
</evidence>
<sequence>MRSELRNCEYSSFFEDGLNSCGTAHAIIGLLLRIDRKNVTVHSGTSGSRVFSPSSAHVYLIAFISNDRVDVTAMNISRNMSKLQRSLSADISP</sequence>
<accession>A0ABN7AXQ7</accession>
<protein>
    <submittedName>
        <fullName evidence="1">Uncharacterized protein</fullName>
    </submittedName>
</protein>
<organism evidence="1 2">
    <name type="scientific">Nesidiocoris tenuis</name>
    <dbReference type="NCBI Taxonomy" id="355587"/>
    <lineage>
        <taxon>Eukaryota</taxon>
        <taxon>Metazoa</taxon>
        <taxon>Ecdysozoa</taxon>
        <taxon>Arthropoda</taxon>
        <taxon>Hexapoda</taxon>
        <taxon>Insecta</taxon>
        <taxon>Pterygota</taxon>
        <taxon>Neoptera</taxon>
        <taxon>Paraneoptera</taxon>
        <taxon>Hemiptera</taxon>
        <taxon>Heteroptera</taxon>
        <taxon>Panheteroptera</taxon>
        <taxon>Cimicomorpha</taxon>
        <taxon>Miridae</taxon>
        <taxon>Dicyphina</taxon>
        <taxon>Nesidiocoris</taxon>
    </lineage>
</organism>
<name>A0ABN7AXQ7_9HEMI</name>
<gene>
    <name evidence="1" type="ORF">NTJ_09783</name>
</gene>